<reference evidence="3 4" key="1">
    <citation type="journal article" date="2018" name="Front. Plant Sci.">
        <title>Red Clover (Trifolium pratense) and Zigzag Clover (T. medium) - A Picture of Genomic Similarities and Differences.</title>
        <authorList>
            <person name="Dluhosova J."/>
            <person name="Istvanek J."/>
            <person name="Nedelnik J."/>
            <person name="Repkova J."/>
        </authorList>
    </citation>
    <scope>NUCLEOTIDE SEQUENCE [LARGE SCALE GENOMIC DNA]</scope>
    <source>
        <strain evidence="4">cv. 10/8</strain>
        <tissue evidence="3">Leaf</tissue>
    </source>
</reference>
<dbReference type="AlphaFoldDB" id="A0A392M6R3"/>
<keyword evidence="3" id="KW-0540">Nuclease</keyword>
<proteinExistence type="predicted"/>
<dbReference type="InterPro" id="IPR036691">
    <property type="entry name" value="Endo/exonu/phosph_ase_sf"/>
</dbReference>
<comment type="caution">
    <text evidence="3">The sequence shown here is derived from an EMBL/GenBank/DDBJ whole genome shotgun (WGS) entry which is preliminary data.</text>
</comment>
<dbReference type="Gene3D" id="3.60.10.10">
    <property type="entry name" value="Endonuclease/exonuclease/phosphatase"/>
    <property type="match status" value="1"/>
</dbReference>
<evidence type="ECO:0000259" key="2">
    <source>
        <dbReference type="Pfam" id="PF03372"/>
    </source>
</evidence>
<dbReference type="Pfam" id="PF03372">
    <property type="entry name" value="Exo_endo_phos"/>
    <property type="match status" value="1"/>
</dbReference>
<dbReference type="SUPFAM" id="SSF56219">
    <property type="entry name" value="DNase I-like"/>
    <property type="match status" value="1"/>
</dbReference>
<accession>A0A392M6R3</accession>
<dbReference type="PANTHER" id="PTHR33710:SF79">
    <property type="entry name" value="OS06G0205337 PROTEIN"/>
    <property type="match status" value="1"/>
</dbReference>
<dbReference type="PANTHER" id="PTHR33710">
    <property type="entry name" value="BNAC02G09200D PROTEIN"/>
    <property type="match status" value="1"/>
</dbReference>
<keyword evidence="1" id="KW-0175">Coiled coil</keyword>
<organism evidence="3 4">
    <name type="scientific">Trifolium medium</name>
    <dbReference type="NCBI Taxonomy" id="97028"/>
    <lineage>
        <taxon>Eukaryota</taxon>
        <taxon>Viridiplantae</taxon>
        <taxon>Streptophyta</taxon>
        <taxon>Embryophyta</taxon>
        <taxon>Tracheophyta</taxon>
        <taxon>Spermatophyta</taxon>
        <taxon>Magnoliopsida</taxon>
        <taxon>eudicotyledons</taxon>
        <taxon>Gunneridae</taxon>
        <taxon>Pentapetalae</taxon>
        <taxon>rosids</taxon>
        <taxon>fabids</taxon>
        <taxon>Fabales</taxon>
        <taxon>Fabaceae</taxon>
        <taxon>Papilionoideae</taxon>
        <taxon>50 kb inversion clade</taxon>
        <taxon>NPAAA clade</taxon>
        <taxon>Hologalegina</taxon>
        <taxon>IRL clade</taxon>
        <taxon>Trifolieae</taxon>
        <taxon>Trifolium</taxon>
    </lineage>
</organism>
<keyword evidence="3" id="KW-0269">Exonuclease</keyword>
<feature type="domain" description="Endonuclease/exonuclease/phosphatase" evidence="2">
    <location>
        <begin position="84"/>
        <end position="289"/>
    </location>
</feature>
<protein>
    <submittedName>
        <fullName evidence="3">Endonuclease/exonuclease/phosphatase family protein</fullName>
    </submittedName>
</protein>
<gene>
    <name evidence="3" type="ORF">A2U01_0003952</name>
</gene>
<evidence type="ECO:0000313" key="3">
    <source>
        <dbReference type="EMBL" id="MCH83137.1"/>
    </source>
</evidence>
<feature type="coiled-coil region" evidence="1">
    <location>
        <begin position="356"/>
        <end position="390"/>
    </location>
</feature>
<dbReference type="GO" id="GO:0004519">
    <property type="term" value="F:endonuclease activity"/>
    <property type="evidence" value="ECO:0007669"/>
    <property type="project" value="UniProtKB-KW"/>
</dbReference>
<sequence length="504" mass="57690">LLESSKSSGDCGNKYIYTVVVIALIFITKMEGLEKKLAGPNSCVIIKEDGGEIGISQGAGSDISMCENPLYDVDIVMAGTEILNLKYLIRKYKPDVMILYETLANSNKINELRYKLGFDSCFAVDRDGRGGGVAVYWNNHMDLTLSSYSLNHVDIEVADSVKGNWRLTGFYGYPERSRRRDSWNFLCQLSHRSDLPWCIIGDFNDILSSDEKKGRADRENCLITGFREAVLDAGLFHLFMHGYQFTWFKSLGTERAVEEKLDRALASDTWSQMFPNARLECLTASSSDHYPLWLACDSVRSTTYVPNHFKFEMAWLADPSFDDFVRHSWGTSSADDIMNKLNSCASDLTRWSKDNFHNLHRQIDSYHKKLERARNNVDEANINYFNALKRRLTVLLTQEDRFWRQRAKTFWYKDGDLNTKFFHAAATLRKKVNRIEVLTDNNNVECRSQEGMVAIARDYFLNLFQKQSSARDAVLNAITPVVTNDDNDKLIEPFVIDELGCFSS</sequence>
<name>A0A392M6R3_9FABA</name>
<evidence type="ECO:0000256" key="1">
    <source>
        <dbReference type="SAM" id="Coils"/>
    </source>
</evidence>
<keyword evidence="4" id="KW-1185">Reference proteome</keyword>
<dbReference type="EMBL" id="LXQA010004710">
    <property type="protein sequence ID" value="MCH83137.1"/>
    <property type="molecule type" value="Genomic_DNA"/>
</dbReference>
<keyword evidence="3" id="KW-0378">Hydrolase</keyword>
<feature type="non-terminal residue" evidence="3">
    <location>
        <position position="1"/>
    </location>
</feature>
<dbReference type="Proteomes" id="UP000265520">
    <property type="component" value="Unassembled WGS sequence"/>
</dbReference>
<dbReference type="InterPro" id="IPR005135">
    <property type="entry name" value="Endo/exonuclease/phosphatase"/>
</dbReference>
<keyword evidence="3" id="KW-0255">Endonuclease</keyword>
<evidence type="ECO:0000313" key="4">
    <source>
        <dbReference type="Proteomes" id="UP000265520"/>
    </source>
</evidence>
<dbReference type="GO" id="GO:0004527">
    <property type="term" value="F:exonuclease activity"/>
    <property type="evidence" value="ECO:0007669"/>
    <property type="project" value="UniProtKB-KW"/>
</dbReference>